<dbReference type="EMBL" id="JAZDWU010000004">
    <property type="protein sequence ID" value="KAL0005357.1"/>
    <property type="molecule type" value="Genomic_DNA"/>
</dbReference>
<protein>
    <recommendedName>
        <fullName evidence="2">PB1-like domain-containing protein</fullName>
    </recommendedName>
</protein>
<dbReference type="PANTHER" id="PTHR31973:SF187">
    <property type="entry name" value="MUTATOR TRANSPOSASE MUDRA PROTEIN"/>
    <property type="match status" value="1"/>
</dbReference>
<gene>
    <name evidence="3" type="ORF">SO802_012918</name>
</gene>
<sequence length="440" mass="49692">MHVHHGGQFTENLEEYVGGEVGVVENCDPDEWSKVEIEAICRDFGYTTVSRLWYIKPGDNEESRVFHLIKDDKDAMLMTELARGHGQIHVYVEHPVYDPILINGGNGVTLEVVVRNEHDEHVNFVDVSDYEGEPAYDAYYNGKGYYDDFDEDGSSSGDDDFDGHQYFYKGDMDDDFGRDDRGDRDSGENPAPTNGDGVQTDSDVEIIGCRRPGKEPVVDEPEEDGAITSDSNDDSDMEGTREMNPNHRFVGADSDDSWENEVEAPVPDQMGAGVMNSDYTSEELLSLTESSDDGGGGLMIVAVRVMVEFKDTITEYAVCGGWGVRFMKNDKLRVRAKCQPPCKFTAYLAKMSREMTYQLKTLNLQHTCTRSYKNPRCTAKFLAKKLMKKVRRQPDIRLKDIQDAIHEKYVVHISAGKASRAKERAQEFLDGTFTEQYYQL</sequence>
<evidence type="ECO:0000259" key="2">
    <source>
        <dbReference type="Pfam" id="PF26130"/>
    </source>
</evidence>
<dbReference type="PANTHER" id="PTHR31973">
    <property type="entry name" value="POLYPROTEIN, PUTATIVE-RELATED"/>
    <property type="match status" value="1"/>
</dbReference>
<feature type="compositionally biased region" description="Acidic residues" evidence="1">
    <location>
        <begin position="218"/>
        <end position="237"/>
    </location>
</feature>
<feature type="compositionally biased region" description="Acidic residues" evidence="1">
    <location>
        <begin position="150"/>
        <end position="161"/>
    </location>
</feature>
<name>A0AAW2D6B6_9ROSI</name>
<proteinExistence type="predicted"/>
<feature type="domain" description="PB1-like" evidence="2">
    <location>
        <begin position="2"/>
        <end position="94"/>
    </location>
</feature>
<accession>A0AAW2D6B6</accession>
<evidence type="ECO:0000313" key="4">
    <source>
        <dbReference type="Proteomes" id="UP001459277"/>
    </source>
</evidence>
<dbReference type="AlphaFoldDB" id="A0AAW2D6B6"/>
<dbReference type="Pfam" id="PF26130">
    <property type="entry name" value="PB1-like"/>
    <property type="match status" value="1"/>
</dbReference>
<organism evidence="3 4">
    <name type="scientific">Lithocarpus litseifolius</name>
    <dbReference type="NCBI Taxonomy" id="425828"/>
    <lineage>
        <taxon>Eukaryota</taxon>
        <taxon>Viridiplantae</taxon>
        <taxon>Streptophyta</taxon>
        <taxon>Embryophyta</taxon>
        <taxon>Tracheophyta</taxon>
        <taxon>Spermatophyta</taxon>
        <taxon>Magnoliopsida</taxon>
        <taxon>eudicotyledons</taxon>
        <taxon>Gunneridae</taxon>
        <taxon>Pentapetalae</taxon>
        <taxon>rosids</taxon>
        <taxon>fabids</taxon>
        <taxon>Fagales</taxon>
        <taxon>Fagaceae</taxon>
        <taxon>Lithocarpus</taxon>
    </lineage>
</organism>
<evidence type="ECO:0000256" key="1">
    <source>
        <dbReference type="SAM" id="MobiDB-lite"/>
    </source>
</evidence>
<feature type="region of interest" description="Disordered" evidence="1">
    <location>
        <begin position="150"/>
        <end position="259"/>
    </location>
</feature>
<feature type="compositionally biased region" description="Basic and acidic residues" evidence="1">
    <location>
        <begin position="178"/>
        <end position="187"/>
    </location>
</feature>
<keyword evidence="4" id="KW-1185">Reference proteome</keyword>
<comment type="caution">
    <text evidence="3">The sequence shown here is derived from an EMBL/GenBank/DDBJ whole genome shotgun (WGS) entry which is preliminary data.</text>
</comment>
<dbReference type="Proteomes" id="UP001459277">
    <property type="component" value="Unassembled WGS sequence"/>
</dbReference>
<reference evidence="3 4" key="1">
    <citation type="submission" date="2024-01" db="EMBL/GenBank/DDBJ databases">
        <title>A telomere-to-telomere, gap-free genome of sweet tea (Lithocarpus litseifolius).</title>
        <authorList>
            <person name="Zhou J."/>
        </authorList>
    </citation>
    <scope>NUCLEOTIDE SEQUENCE [LARGE SCALE GENOMIC DNA]</scope>
    <source>
        <strain evidence="3">Zhou-2022a</strain>
        <tissue evidence="3">Leaf</tissue>
    </source>
</reference>
<evidence type="ECO:0000313" key="3">
    <source>
        <dbReference type="EMBL" id="KAL0005357.1"/>
    </source>
</evidence>
<dbReference type="InterPro" id="IPR058594">
    <property type="entry name" value="PB1-like_dom_pln"/>
</dbReference>